<dbReference type="Proteomes" id="UP001322138">
    <property type="component" value="Unassembled WGS sequence"/>
</dbReference>
<evidence type="ECO:0000313" key="5">
    <source>
        <dbReference type="Proteomes" id="UP001322138"/>
    </source>
</evidence>
<keyword evidence="2" id="KW-1133">Transmembrane helix</keyword>
<feature type="compositionally biased region" description="Polar residues" evidence="1">
    <location>
        <begin position="1"/>
        <end position="12"/>
    </location>
</feature>
<dbReference type="EMBL" id="JAFFGZ010000005">
    <property type="protein sequence ID" value="KAK4644578.1"/>
    <property type="molecule type" value="Genomic_DNA"/>
</dbReference>
<keyword evidence="5" id="KW-1185">Reference proteome</keyword>
<proteinExistence type="predicted"/>
<evidence type="ECO:0000313" key="4">
    <source>
        <dbReference type="EMBL" id="KAK4644578.1"/>
    </source>
</evidence>
<dbReference type="InterPro" id="IPR019595">
    <property type="entry name" value="DUF2470"/>
</dbReference>
<organism evidence="4 5">
    <name type="scientific">Podospora bellae-mahoneyi</name>
    <dbReference type="NCBI Taxonomy" id="2093777"/>
    <lineage>
        <taxon>Eukaryota</taxon>
        <taxon>Fungi</taxon>
        <taxon>Dikarya</taxon>
        <taxon>Ascomycota</taxon>
        <taxon>Pezizomycotina</taxon>
        <taxon>Sordariomycetes</taxon>
        <taxon>Sordariomycetidae</taxon>
        <taxon>Sordariales</taxon>
        <taxon>Podosporaceae</taxon>
        <taxon>Podospora</taxon>
    </lineage>
</organism>
<dbReference type="PANTHER" id="PTHR37783">
    <property type="entry name" value="MEMBRANE PROTEIN, PUTATIVE (AFU_ORTHOLOGUE AFUA_1G04315)-RELATED"/>
    <property type="match status" value="1"/>
</dbReference>
<dbReference type="GeneID" id="87897230"/>
<evidence type="ECO:0000256" key="2">
    <source>
        <dbReference type="SAM" id="Phobius"/>
    </source>
</evidence>
<comment type="caution">
    <text evidence="4">The sequence shown here is derived from an EMBL/GenBank/DDBJ whole genome shotgun (WGS) entry which is preliminary data.</text>
</comment>
<evidence type="ECO:0000256" key="1">
    <source>
        <dbReference type="SAM" id="MobiDB-lite"/>
    </source>
</evidence>
<dbReference type="RefSeq" id="XP_062733554.1">
    <property type="nucleotide sequence ID" value="XM_062877748.1"/>
</dbReference>
<feature type="transmembrane region" description="Helical" evidence="2">
    <location>
        <begin position="226"/>
        <end position="244"/>
    </location>
</feature>
<dbReference type="PANTHER" id="PTHR37783:SF1">
    <property type="entry name" value="MEMBRANE PROTEIN, PUTATIVE (AFU_ORTHOLOGUE AFUA_1G04315)-RELATED"/>
    <property type="match status" value="1"/>
</dbReference>
<name>A0ABR0FMA2_9PEZI</name>
<feature type="domain" description="DUF2470" evidence="3">
    <location>
        <begin position="76"/>
        <end position="149"/>
    </location>
</feature>
<keyword evidence="2" id="KW-0472">Membrane</keyword>
<evidence type="ECO:0000259" key="3">
    <source>
        <dbReference type="Pfam" id="PF10615"/>
    </source>
</evidence>
<gene>
    <name evidence="4" type="ORF">QC761_306070</name>
</gene>
<accession>A0ABR0FMA2</accession>
<keyword evidence="2" id="KW-0812">Transmembrane</keyword>
<reference evidence="4 5" key="1">
    <citation type="journal article" date="2023" name="bioRxiv">
        <title>High-quality genome assemblies of four members of thePodospora anserinaspecies complex.</title>
        <authorList>
            <person name="Ament-Velasquez S.L."/>
            <person name="Vogan A.A."/>
            <person name="Wallerman O."/>
            <person name="Hartmann F."/>
            <person name="Gautier V."/>
            <person name="Silar P."/>
            <person name="Giraud T."/>
            <person name="Johannesson H."/>
        </authorList>
    </citation>
    <scope>NUCLEOTIDE SEQUENCE [LARGE SCALE GENOMIC DNA]</scope>
    <source>
        <strain evidence="4 5">CBS 112042</strain>
    </source>
</reference>
<dbReference type="InterPro" id="IPR037119">
    <property type="entry name" value="Haem_oxidase_HugZ-like_sf"/>
</dbReference>
<protein>
    <recommendedName>
        <fullName evidence="3">DUF2470 domain-containing protein</fullName>
    </recommendedName>
</protein>
<feature type="region of interest" description="Disordered" evidence="1">
    <location>
        <begin position="1"/>
        <end position="20"/>
    </location>
</feature>
<dbReference type="Gene3D" id="3.20.180.10">
    <property type="entry name" value="PNP-oxidase-like"/>
    <property type="match status" value="1"/>
</dbReference>
<dbReference type="Pfam" id="PF10615">
    <property type="entry name" value="DUF2470"/>
    <property type="match status" value="1"/>
</dbReference>
<feature type="transmembrane region" description="Helical" evidence="2">
    <location>
        <begin position="264"/>
        <end position="281"/>
    </location>
</feature>
<feature type="transmembrane region" description="Helical" evidence="2">
    <location>
        <begin position="186"/>
        <end position="205"/>
    </location>
</feature>
<sequence length="299" mass="34575">MAGLSYQTNSPASPMPHHSAQPALAAHLKLNVGLSFPPSVSLRFTPTSTNFGFELGKKQNAKMADEELIPVSQKVRTISHMNNDHRLDLQHILQHFNNLNDYEARDPEMVDINLQFMTVKTPHTGRTHYIKFEPELANWAERRVKLVDMTHQARVGLGLEAPAEEDGKKEKGVVVREYMPPRPFDWVIFLAVLFYYFNFVATVKLRVLDGREWILDAFWPFGGHQGWMWLTKTIFWPVIVIHISEAAWLERSRLSKFGVERGSGVWWLWMGSCFIEGGMAFKRFDILVRRAEEKEDKKH</sequence>